<evidence type="ECO:0000313" key="4">
    <source>
        <dbReference type="EMBL" id="ABL64339.1"/>
    </source>
</evidence>
<feature type="domain" description="SEFIR" evidence="3">
    <location>
        <begin position="100"/>
        <end position="232"/>
    </location>
</feature>
<dbReference type="InterPro" id="IPR035897">
    <property type="entry name" value="Toll_tir_struct_dom_sf"/>
</dbReference>
<dbReference type="OrthoDB" id="5149141at2"/>
<name>A1BD62_CHLPD</name>
<sequence length="290" mass="33250">MQDKRLTYTKSDAADRLYEGYNRLLADSDPEVILPLVQHMASEVFPDFTAMQAFYSFACMEEKRFLKKAEVIELIPKYWSKVPEDMRPDIKYFLENIALAPRVFISYSHDSQQHKAWVLKLATHLSQAGIDIVFDQWDIEPGSDVALFMEQGIEKSDRVVLVITEKYVEKTKRNDSGTGYERMIITGQLAQELDTHKFIPITRQTLGKIKLPVFLGNRLYVDFSDDELFEDSCHRLLRTLHGEPEVARPSVGPNPFLKQRHEAAQQSTHSSSDSQNNSTISASDDEILTE</sequence>
<dbReference type="PROSITE" id="PS50104">
    <property type="entry name" value="TIR"/>
    <property type="match status" value="1"/>
</dbReference>
<organism evidence="4 5">
    <name type="scientific">Chlorobium phaeobacteroides (strain DSM 266 / SMG 266 / 2430)</name>
    <dbReference type="NCBI Taxonomy" id="290317"/>
    <lineage>
        <taxon>Bacteria</taxon>
        <taxon>Pseudomonadati</taxon>
        <taxon>Chlorobiota</taxon>
        <taxon>Chlorobiia</taxon>
        <taxon>Chlorobiales</taxon>
        <taxon>Chlorobiaceae</taxon>
        <taxon>Chlorobium/Pelodictyon group</taxon>
        <taxon>Chlorobium</taxon>
    </lineage>
</organism>
<dbReference type="Gene3D" id="3.40.50.10140">
    <property type="entry name" value="Toll/interleukin-1 receptor homology (TIR) domain"/>
    <property type="match status" value="1"/>
</dbReference>
<dbReference type="InterPro" id="IPR000157">
    <property type="entry name" value="TIR_dom"/>
</dbReference>
<dbReference type="eggNOG" id="COG0775">
    <property type="taxonomic scope" value="Bacteria"/>
</dbReference>
<evidence type="ECO:0000259" key="2">
    <source>
        <dbReference type="PROSITE" id="PS50104"/>
    </source>
</evidence>
<dbReference type="RefSeq" id="WP_011744175.1">
    <property type="nucleotide sequence ID" value="NC_008639.1"/>
</dbReference>
<keyword evidence="5" id="KW-1185">Reference proteome</keyword>
<gene>
    <name evidence="4" type="ordered locus">Cpha266_0275</name>
</gene>
<dbReference type="Proteomes" id="UP000008701">
    <property type="component" value="Chromosome"/>
</dbReference>
<dbReference type="GO" id="GO:0007165">
    <property type="term" value="P:signal transduction"/>
    <property type="evidence" value="ECO:0007669"/>
    <property type="project" value="InterPro"/>
</dbReference>
<feature type="compositionally biased region" description="Low complexity" evidence="1">
    <location>
        <begin position="264"/>
        <end position="282"/>
    </location>
</feature>
<feature type="region of interest" description="Disordered" evidence="1">
    <location>
        <begin position="245"/>
        <end position="290"/>
    </location>
</feature>
<dbReference type="KEGG" id="cph:Cpha266_0275"/>
<evidence type="ECO:0000256" key="1">
    <source>
        <dbReference type="SAM" id="MobiDB-lite"/>
    </source>
</evidence>
<dbReference type="AlphaFoldDB" id="A1BD62"/>
<dbReference type="HOGENOM" id="CLU_958763_0_0_10"/>
<protein>
    <submittedName>
        <fullName evidence="4">SEFIR domain protein</fullName>
    </submittedName>
</protein>
<dbReference type="SUPFAM" id="SSF52200">
    <property type="entry name" value="Toll/Interleukin receptor TIR domain"/>
    <property type="match status" value="1"/>
</dbReference>
<dbReference type="PROSITE" id="PS51534">
    <property type="entry name" value="SEFIR"/>
    <property type="match status" value="1"/>
</dbReference>
<accession>A1BD62</accession>
<reference evidence="4 5" key="1">
    <citation type="submission" date="2006-12" db="EMBL/GenBank/DDBJ databases">
        <title>Complete sequence of Chlorobium phaeobacteroides DSM 266.</title>
        <authorList>
            <consortium name="US DOE Joint Genome Institute"/>
            <person name="Copeland A."/>
            <person name="Lucas S."/>
            <person name="Lapidus A."/>
            <person name="Barry K."/>
            <person name="Detter J.C."/>
            <person name="Glavina del Rio T."/>
            <person name="Hammon N."/>
            <person name="Israni S."/>
            <person name="Pitluck S."/>
            <person name="Goltsman E."/>
            <person name="Schmutz J."/>
            <person name="Larimer F."/>
            <person name="Land M."/>
            <person name="Hauser L."/>
            <person name="Mikhailova N."/>
            <person name="Li T."/>
            <person name="Overmann J."/>
            <person name="Bryant D.A."/>
            <person name="Richardson P."/>
        </authorList>
    </citation>
    <scope>NUCLEOTIDE SEQUENCE [LARGE SCALE GENOMIC DNA]</scope>
    <source>
        <strain evidence="4 5">DSM 266</strain>
    </source>
</reference>
<proteinExistence type="predicted"/>
<evidence type="ECO:0000259" key="3">
    <source>
        <dbReference type="PROSITE" id="PS51534"/>
    </source>
</evidence>
<evidence type="ECO:0000313" key="5">
    <source>
        <dbReference type="Proteomes" id="UP000008701"/>
    </source>
</evidence>
<dbReference type="EMBL" id="CP000492">
    <property type="protein sequence ID" value="ABL64339.1"/>
    <property type="molecule type" value="Genomic_DNA"/>
</dbReference>
<dbReference type="Pfam" id="PF13676">
    <property type="entry name" value="TIR_2"/>
    <property type="match status" value="1"/>
</dbReference>
<feature type="domain" description="TIR" evidence="2">
    <location>
        <begin position="99"/>
        <end position="240"/>
    </location>
</feature>
<dbReference type="InterPro" id="IPR013568">
    <property type="entry name" value="SEFIR_dom"/>
</dbReference>